<name>A0A4Q2MBT3_9MICO</name>
<dbReference type="Gene3D" id="3.30.720.120">
    <property type="match status" value="1"/>
</dbReference>
<dbReference type="PANTHER" id="PTHR33993">
    <property type="entry name" value="GLYOXALASE-RELATED"/>
    <property type="match status" value="1"/>
</dbReference>
<dbReference type="InterPro" id="IPR029068">
    <property type="entry name" value="Glyas_Bleomycin-R_OHBP_Dase"/>
</dbReference>
<dbReference type="EMBL" id="SDPM01000002">
    <property type="protein sequence ID" value="RXZ87472.1"/>
    <property type="molecule type" value="Genomic_DNA"/>
</dbReference>
<dbReference type="Proteomes" id="UP000292686">
    <property type="component" value="Unassembled WGS sequence"/>
</dbReference>
<reference evidence="3 4" key="1">
    <citation type="submission" date="2019-01" db="EMBL/GenBank/DDBJ databases">
        <title>Agromyces.</title>
        <authorList>
            <person name="Li J."/>
        </authorList>
    </citation>
    <scope>NUCLEOTIDE SEQUENCE [LARGE SCALE GENOMIC DNA]</scope>
    <source>
        <strain evidence="3 4">DSM 23870</strain>
    </source>
</reference>
<evidence type="ECO:0000313" key="5">
    <source>
        <dbReference type="Proteomes" id="UP000581087"/>
    </source>
</evidence>
<organism evidence="3 4">
    <name type="scientific">Agromyces atrinae</name>
    <dbReference type="NCBI Taxonomy" id="592376"/>
    <lineage>
        <taxon>Bacteria</taxon>
        <taxon>Bacillati</taxon>
        <taxon>Actinomycetota</taxon>
        <taxon>Actinomycetes</taxon>
        <taxon>Micrococcales</taxon>
        <taxon>Microbacteriaceae</taxon>
        <taxon>Agromyces</taxon>
    </lineage>
</organism>
<dbReference type="EMBL" id="JACCBI010000001">
    <property type="protein sequence ID" value="NYD66819.1"/>
    <property type="molecule type" value="Genomic_DNA"/>
</dbReference>
<dbReference type="InterPro" id="IPR037523">
    <property type="entry name" value="VOC_core"/>
</dbReference>
<keyword evidence="4" id="KW-1185">Reference proteome</keyword>
<protein>
    <submittedName>
        <fullName evidence="2 3">Glyoxalase</fullName>
    </submittedName>
</protein>
<sequence>MATTVYPVLCATDVGASAAFYREFFDFDVTFDSDWYVSLRHPDGAELAILDSTHPTIPEGYRERARGVLVNVEVDDVDAVAARLEAAGVTVVQELRDEAFGQRHVIVRDPGDVLVDVITEIEPSAEFLAAFGSTD</sequence>
<dbReference type="PROSITE" id="PS51819">
    <property type="entry name" value="VOC"/>
    <property type="match status" value="1"/>
</dbReference>
<dbReference type="AlphaFoldDB" id="A0A4Q2MBT3"/>
<evidence type="ECO:0000313" key="2">
    <source>
        <dbReference type="EMBL" id="NYD66819.1"/>
    </source>
</evidence>
<dbReference type="OrthoDB" id="9798201at2"/>
<dbReference type="Proteomes" id="UP000581087">
    <property type="component" value="Unassembled WGS sequence"/>
</dbReference>
<reference evidence="2 5" key="2">
    <citation type="submission" date="2020-07" db="EMBL/GenBank/DDBJ databases">
        <title>Sequencing the genomes of 1000 actinobacteria strains.</title>
        <authorList>
            <person name="Klenk H.-P."/>
        </authorList>
    </citation>
    <scope>NUCLEOTIDE SEQUENCE [LARGE SCALE GENOMIC DNA]</scope>
    <source>
        <strain evidence="2 5">DSM 23870</strain>
    </source>
</reference>
<comment type="caution">
    <text evidence="3">The sequence shown here is derived from an EMBL/GenBank/DDBJ whole genome shotgun (WGS) entry which is preliminary data.</text>
</comment>
<dbReference type="InterPro" id="IPR052164">
    <property type="entry name" value="Anthracycline_SecMetBiosynth"/>
</dbReference>
<dbReference type="InterPro" id="IPR004360">
    <property type="entry name" value="Glyas_Fos-R_dOase_dom"/>
</dbReference>
<dbReference type="Gene3D" id="3.30.720.110">
    <property type="match status" value="1"/>
</dbReference>
<gene>
    <name evidence="2" type="ORF">BJ972_001338</name>
    <name evidence="3" type="ORF">ESP50_06030</name>
</gene>
<evidence type="ECO:0000313" key="4">
    <source>
        <dbReference type="Proteomes" id="UP000292686"/>
    </source>
</evidence>
<feature type="domain" description="VOC" evidence="1">
    <location>
        <begin position="3"/>
        <end position="120"/>
    </location>
</feature>
<proteinExistence type="predicted"/>
<dbReference type="SUPFAM" id="SSF54593">
    <property type="entry name" value="Glyoxalase/Bleomycin resistance protein/Dihydroxybiphenyl dioxygenase"/>
    <property type="match status" value="1"/>
</dbReference>
<evidence type="ECO:0000259" key="1">
    <source>
        <dbReference type="PROSITE" id="PS51819"/>
    </source>
</evidence>
<dbReference type="RefSeq" id="WP_129173116.1">
    <property type="nucleotide sequence ID" value="NZ_JACCBI010000001.1"/>
</dbReference>
<dbReference type="Pfam" id="PF00903">
    <property type="entry name" value="Glyoxalase"/>
    <property type="match status" value="1"/>
</dbReference>
<evidence type="ECO:0000313" key="3">
    <source>
        <dbReference type="EMBL" id="RXZ87472.1"/>
    </source>
</evidence>
<accession>A0A4Q2MBT3</accession>